<proteinExistence type="predicted"/>
<reference evidence="1" key="1">
    <citation type="submission" date="2014-11" db="EMBL/GenBank/DDBJ databases">
        <authorList>
            <person name="Amaro Gonzalez C."/>
        </authorList>
    </citation>
    <scope>NUCLEOTIDE SEQUENCE</scope>
</reference>
<reference evidence="1" key="2">
    <citation type="journal article" date="2015" name="Fish Shellfish Immunol.">
        <title>Early steps in the European eel (Anguilla anguilla)-Vibrio vulnificus interaction in the gills: Role of the RtxA13 toxin.</title>
        <authorList>
            <person name="Callol A."/>
            <person name="Pajuelo D."/>
            <person name="Ebbesson L."/>
            <person name="Teles M."/>
            <person name="MacKenzie S."/>
            <person name="Amaro C."/>
        </authorList>
    </citation>
    <scope>NUCLEOTIDE SEQUENCE</scope>
</reference>
<accession>A0A0E9XE30</accession>
<dbReference type="AlphaFoldDB" id="A0A0E9XE30"/>
<dbReference type="EMBL" id="GBXM01007693">
    <property type="protein sequence ID" value="JAI00885.1"/>
    <property type="molecule type" value="Transcribed_RNA"/>
</dbReference>
<protein>
    <submittedName>
        <fullName evidence="1">Uncharacterized protein</fullName>
    </submittedName>
</protein>
<evidence type="ECO:0000313" key="1">
    <source>
        <dbReference type="EMBL" id="JAI00885.1"/>
    </source>
</evidence>
<name>A0A0E9XE30_ANGAN</name>
<organism evidence="1">
    <name type="scientific">Anguilla anguilla</name>
    <name type="common">European freshwater eel</name>
    <name type="synonym">Muraena anguilla</name>
    <dbReference type="NCBI Taxonomy" id="7936"/>
    <lineage>
        <taxon>Eukaryota</taxon>
        <taxon>Metazoa</taxon>
        <taxon>Chordata</taxon>
        <taxon>Craniata</taxon>
        <taxon>Vertebrata</taxon>
        <taxon>Euteleostomi</taxon>
        <taxon>Actinopterygii</taxon>
        <taxon>Neopterygii</taxon>
        <taxon>Teleostei</taxon>
        <taxon>Anguilliformes</taxon>
        <taxon>Anguillidae</taxon>
        <taxon>Anguilla</taxon>
    </lineage>
</organism>
<sequence length="128" mass="14656">MNLLHSGYSSDWHHFVYTLSFSLSGLFKMCSVNTSLFICLLSLSCHSFVFDMFLFPSEVTVLAKSVPKLKILPTKEMLLQLGMLACHHWINMSCIICEHAPPTFLLHLSELCERVHFSTFSTFYLGMQ</sequence>